<dbReference type="InterPro" id="IPR017037">
    <property type="entry name" value="UCP035261"/>
</dbReference>
<sequence length="672" mass="72943">MYLLIASAVTVVMLVILIFASNAIVYIPNDRVGIVERLWGAPSLTHGLIALKGEVGFQPQVLRGGLHYFFPFQFRVHKVDLVTIPQGELGYIFARDGNELTDGQALGAIVDAGVEDAAAFLKAGGQKGPQRAIIREGTHAINVAQFAIITAARVHGLLLSDEEKGTIEQMGRVLGERNGFMPVVIGGNASVAGVTDKSERADEDPRDVLGVVTIHDGPVLPPDEIVAPRVGDDPANRATFHNNFQNINAFLRAGGRRGRQHQVLVEGTYYLNRLFGTVEFIRKTIVPVGSVGVVVSYFGKAGADRSGDGYSHGELVDNGCRGVWKEPLLPGKYAFNTYAGKIQLVPTTNFILKWSKEITNAHKYDENLSEVALITKDAFEPLMPLSVVVHIDYRKAPLVVQRFGDIKRLVDQTLDPMVSAYFKNTGQTKTLIELLQERSAIQEKASIDMQGRFAAYNLELQEVLIGTPHGNPGDASGQRIDTILNQLRDRQVAKEQMDTYDQQQQAAIKERTLREAQARTQIQTELTKSEINVKIRTNEGDAAIAAATKEAEVININAEAERKRQIAVGEGKAAATESVGKAEASAIRAKADALTGEGARMQLINDLGRQFTDALREGQIAIVPKIALGADGGNALSTLAQLANAFMAEKLEGGTAENWQSSFNGKQPDEHA</sequence>
<dbReference type="PIRSF" id="PIRSF035261">
    <property type="entry name" value="UCP035261"/>
    <property type="match status" value="1"/>
</dbReference>
<evidence type="ECO:0000313" key="2">
    <source>
        <dbReference type="EMBL" id="GLQ94971.1"/>
    </source>
</evidence>
<keyword evidence="3" id="KW-1185">Reference proteome</keyword>
<dbReference type="EMBL" id="BSOB01000051">
    <property type="protein sequence ID" value="GLQ94971.1"/>
    <property type="molecule type" value="Genomic_DNA"/>
</dbReference>
<evidence type="ECO:0000313" key="3">
    <source>
        <dbReference type="Proteomes" id="UP001156670"/>
    </source>
</evidence>
<proteinExistence type="predicted"/>
<accession>A0ABQ5XWS7</accession>
<dbReference type="Pfam" id="PF01145">
    <property type="entry name" value="Band_7"/>
    <property type="match status" value="1"/>
</dbReference>
<gene>
    <name evidence="2" type="ORF">GCM10007901_39240</name>
</gene>
<evidence type="ECO:0000259" key="1">
    <source>
        <dbReference type="Pfam" id="PF01145"/>
    </source>
</evidence>
<name>A0ABQ5XWS7_9GAMM</name>
<organism evidence="2 3">
    <name type="scientific">Dyella acidisoli</name>
    <dbReference type="NCBI Taxonomy" id="1867834"/>
    <lineage>
        <taxon>Bacteria</taxon>
        <taxon>Pseudomonadati</taxon>
        <taxon>Pseudomonadota</taxon>
        <taxon>Gammaproteobacteria</taxon>
        <taxon>Lysobacterales</taxon>
        <taxon>Rhodanobacteraceae</taxon>
        <taxon>Dyella</taxon>
    </lineage>
</organism>
<dbReference type="InterPro" id="IPR001107">
    <property type="entry name" value="Band_7"/>
</dbReference>
<reference evidence="3" key="1">
    <citation type="journal article" date="2019" name="Int. J. Syst. Evol. Microbiol.">
        <title>The Global Catalogue of Microorganisms (GCM) 10K type strain sequencing project: providing services to taxonomists for standard genome sequencing and annotation.</title>
        <authorList>
            <consortium name="The Broad Institute Genomics Platform"/>
            <consortium name="The Broad Institute Genome Sequencing Center for Infectious Disease"/>
            <person name="Wu L."/>
            <person name="Ma J."/>
        </authorList>
    </citation>
    <scope>NUCLEOTIDE SEQUENCE [LARGE SCALE GENOMIC DNA]</scope>
    <source>
        <strain evidence="3">NBRC 111980</strain>
    </source>
</reference>
<dbReference type="Proteomes" id="UP001156670">
    <property type="component" value="Unassembled WGS sequence"/>
</dbReference>
<protein>
    <recommendedName>
        <fullName evidence="1">Band 7 domain-containing protein</fullName>
    </recommendedName>
</protein>
<comment type="caution">
    <text evidence="2">The sequence shown here is derived from an EMBL/GenBank/DDBJ whole genome shotgun (WGS) entry which is preliminary data.</text>
</comment>
<feature type="domain" description="Band 7" evidence="1">
    <location>
        <begin position="285"/>
        <end position="497"/>
    </location>
</feature>